<accession>A0ABQ0AIZ3</accession>
<evidence type="ECO:0000313" key="3">
    <source>
        <dbReference type="Proteomes" id="UP001441944"/>
    </source>
</evidence>
<evidence type="ECO:0000313" key="2">
    <source>
        <dbReference type="EMBL" id="GAA6195838.1"/>
    </source>
</evidence>
<protein>
    <submittedName>
        <fullName evidence="2">Uncharacterized protein</fullName>
    </submittedName>
</protein>
<keyword evidence="1" id="KW-0812">Transmembrane</keyword>
<name>A0ABQ0AIZ3_9RHOB</name>
<proteinExistence type="predicted"/>
<dbReference type="EMBL" id="BAABWU010000003">
    <property type="protein sequence ID" value="GAA6195838.1"/>
    <property type="molecule type" value="Genomic_DNA"/>
</dbReference>
<keyword evidence="1" id="KW-0472">Membrane</keyword>
<organism evidence="2 3">
    <name type="scientific">Pseudophaeobacter arcticus</name>
    <dbReference type="NCBI Taxonomy" id="385492"/>
    <lineage>
        <taxon>Bacteria</taxon>
        <taxon>Pseudomonadati</taxon>
        <taxon>Pseudomonadota</taxon>
        <taxon>Alphaproteobacteria</taxon>
        <taxon>Rhodobacterales</taxon>
        <taxon>Paracoccaceae</taxon>
        <taxon>Pseudophaeobacter</taxon>
    </lineage>
</organism>
<keyword evidence="3" id="KW-1185">Reference proteome</keyword>
<dbReference type="RefSeq" id="WP_353398082.1">
    <property type="nucleotide sequence ID" value="NZ_BAABWU010000003.1"/>
</dbReference>
<feature type="transmembrane region" description="Helical" evidence="1">
    <location>
        <begin position="6"/>
        <end position="23"/>
    </location>
</feature>
<dbReference type="Proteomes" id="UP001441944">
    <property type="component" value="Unassembled WGS sequence"/>
</dbReference>
<keyword evidence="1" id="KW-1133">Transmembrane helix</keyword>
<sequence>MPLELLLILVVGGVAAIAVLLHLTGRSDLRLLSADQARQAWLRQFPDSPIAQLTLAEDGHAALIQPEDGSAPLGLVWSFGADTVARCLENVEMKTARQGLYLRLADFSAPGVQLHLNGSEAAHWQRLIAHHPAALATATEM</sequence>
<reference evidence="2 3" key="1">
    <citation type="submission" date="2024-04" db="EMBL/GenBank/DDBJ databases">
        <title>Draft genome sequence of Pseudophaeobacter arcticus NBRC 116598.</title>
        <authorList>
            <person name="Miyakawa T."/>
            <person name="Kusuya Y."/>
            <person name="Miura T."/>
        </authorList>
    </citation>
    <scope>NUCLEOTIDE SEQUENCE [LARGE SCALE GENOMIC DNA]</scope>
    <source>
        <strain evidence="2 3">SU-CL00105</strain>
    </source>
</reference>
<comment type="caution">
    <text evidence="2">The sequence shown here is derived from an EMBL/GenBank/DDBJ whole genome shotgun (WGS) entry which is preliminary data.</text>
</comment>
<evidence type="ECO:0000256" key="1">
    <source>
        <dbReference type="SAM" id="Phobius"/>
    </source>
</evidence>
<gene>
    <name evidence="2" type="ORF">NBRC116598_12820</name>
</gene>